<dbReference type="OrthoDB" id="1491885at2"/>
<reference evidence="1" key="1">
    <citation type="submission" date="2011-09" db="EMBL/GenBank/DDBJ databases">
        <title>The permanent draft genome of Mucilaginibacter paludis DSM 18603.</title>
        <authorList>
            <consortium name="US DOE Joint Genome Institute (JGI-PGF)"/>
            <person name="Lucas S."/>
            <person name="Han J."/>
            <person name="Lapidus A."/>
            <person name="Bruce D."/>
            <person name="Goodwin L."/>
            <person name="Pitluck S."/>
            <person name="Peters L."/>
            <person name="Kyrpides N."/>
            <person name="Mavromatis K."/>
            <person name="Ivanova N."/>
            <person name="Mikhailova N."/>
            <person name="Held B."/>
            <person name="Detter J.C."/>
            <person name="Tapia R."/>
            <person name="Han C."/>
            <person name="Land M."/>
            <person name="Hauser L."/>
            <person name="Markowitz V."/>
            <person name="Cheng J.-F."/>
            <person name="Hugenholtz P."/>
            <person name="Woyke T."/>
            <person name="Wu D."/>
            <person name="Tindall B."/>
            <person name="Brambilla E."/>
            <person name="Klenk H.-P."/>
            <person name="Eisen J.A."/>
        </authorList>
    </citation>
    <scope>NUCLEOTIDE SEQUENCE [LARGE SCALE GENOMIC DNA]</scope>
    <source>
        <strain evidence="1">DSM 18603</strain>
    </source>
</reference>
<evidence type="ECO:0000313" key="1">
    <source>
        <dbReference type="EMBL" id="EHQ29862.1"/>
    </source>
</evidence>
<protein>
    <recommendedName>
        <fullName evidence="3">DUF4294 domain-containing protein</fullName>
    </recommendedName>
</protein>
<evidence type="ECO:0008006" key="3">
    <source>
        <dbReference type="Google" id="ProtNLM"/>
    </source>
</evidence>
<name>H1Y5T6_9SPHI</name>
<dbReference type="eggNOG" id="ENOG502Z7JA">
    <property type="taxonomic scope" value="Bacteria"/>
</dbReference>
<sequence length="204" mass="23533">MKFIGFLLVFCCCLGISKAQEVKPRKPVLGKNDTIRVASAILDNEYVPWLVAPETVVRDARVFKTVDDRNNYFRLRYNVLKVAPYAVYAGNRYRQLERDIATTADKKKQKEMVKICEKEIKDLFNHEIKNMSITQGEILIKLVNRETGDTSYELVKELKGGINAFMFQSVARIFGHNLKQTYDPQEESDIEGILNSAGYKYHRN</sequence>
<proteinExistence type="predicted"/>
<dbReference type="HOGENOM" id="CLU_089286_1_1_10"/>
<organism evidence="1 2">
    <name type="scientific">Mucilaginibacter paludis DSM 18603</name>
    <dbReference type="NCBI Taxonomy" id="714943"/>
    <lineage>
        <taxon>Bacteria</taxon>
        <taxon>Pseudomonadati</taxon>
        <taxon>Bacteroidota</taxon>
        <taxon>Sphingobacteriia</taxon>
        <taxon>Sphingobacteriales</taxon>
        <taxon>Sphingobacteriaceae</taxon>
        <taxon>Mucilaginibacter</taxon>
    </lineage>
</organism>
<dbReference type="Pfam" id="PF14127">
    <property type="entry name" value="DUF4294"/>
    <property type="match status" value="1"/>
</dbReference>
<keyword evidence="2" id="KW-1185">Reference proteome</keyword>
<dbReference type="EMBL" id="CM001403">
    <property type="protein sequence ID" value="EHQ29862.1"/>
    <property type="molecule type" value="Genomic_DNA"/>
</dbReference>
<dbReference type="InterPro" id="IPR025636">
    <property type="entry name" value="DUF4294"/>
</dbReference>
<dbReference type="RefSeq" id="WP_008511308.1">
    <property type="nucleotide sequence ID" value="NZ_CM001403.1"/>
</dbReference>
<dbReference type="Proteomes" id="UP000002774">
    <property type="component" value="Chromosome"/>
</dbReference>
<accession>H1Y5T6</accession>
<dbReference type="STRING" id="714943.Mucpa_5795"/>
<gene>
    <name evidence="1" type="ORF">Mucpa_5795</name>
</gene>
<evidence type="ECO:0000313" key="2">
    <source>
        <dbReference type="Proteomes" id="UP000002774"/>
    </source>
</evidence>
<dbReference type="AlphaFoldDB" id="H1Y5T6"/>